<name>A0A367JG06_RHIST</name>
<gene>
    <name evidence="2" type="ORF">CU098_005447</name>
</gene>
<feature type="compositionally biased region" description="Basic residues" evidence="1">
    <location>
        <begin position="1"/>
        <end position="11"/>
    </location>
</feature>
<proteinExistence type="predicted"/>
<accession>A0A367JG06</accession>
<evidence type="ECO:0000313" key="3">
    <source>
        <dbReference type="Proteomes" id="UP000253551"/>
    </source>
</evidence>
<keyword evidence="3" id="KW-1185">Reference proteome</keyword>
<evidence type="ECO:0000313" key="2">
    <source>
        <dbReference type="EMBL" id="RCH88661.1"/>
    </source>
</evidence>
<dbReference type="EMBL" id="PJQM01003479">
    <property type="protein sequence ID" value="RCH88661.1"/>
    <property type="molecule type" value="Genomic_DNA"/>
</dbReference>
<feature type="non-terminal residue" evidence="2">
    <location>
        <position position="1"/>
    </location>
</feature>
<organism evidence="2 3">
    <name type="scientific">Rhizopus stolonifer</name>
    <name type="common">Rhizopus nigricans</name>
    <dbReference type="NCBI Taxonomy" id="4846"/>
    <lineage>
        <taxon>Eukaryota</taxon>
        <taxon>Fungi</taxon>
        <taxon>Fungi incertae sedis</taxon>
        <taxon>Mucoromycota</taxon>
        <taxon>Mucoromycotina</taxon>
        <taxon>Mucoromycetes</taxon>
        <taxon>Mucorales</taxon>
        <taxon>Mucorineae</taxon>
        <taxon>Rhizopodaceae</taxon>
        <taxon>Rhizopus</taxon>
    </lineage>
</organism>
<dbReference type="OrthoDB" id="2242038at2759"/>
<feature type="non-terminal residue" evidence="2">
    <location>
        <position position="357"/>
    </location>
</feature>
<protein>
    <submittedName>
        <fullName evidence="2">Uncharacterized protein</fullName>
    </submittedName>
</protein>
<feature type="region of interest" description="Disordered" evidence="1">
    <location>
        <begin position="1"/>
        <end position="27"/>
    </location>
</feature>
<dbReference type="AlphaFoldDB" id="A0A367JG06"/>
<evidence type="ECO:0000256" key="1">
    <source>
        <dbReference type="SAM" id="MobiDB-lite"/>
    </source>
</evidence>
<reference evidence="2 3" key="1">
    <citation type="journal article" date="2018" name="G3 (Bethesda)">
        <title>Phylogenetic and Phylogenomic Definition of Rhizopus Species.</title>
        <authorList>
            <person name="Gryganskyi A.P."/>
            <person name="Golan J."/>
            <person name="Dolatabadi S."/>
            <person name="Mondo S."/>
            <person name="Robb S."/>
            <person name="Idnurm A."/>
            <person name="Muszewska A."/>
            <person name="Steczkiewicz K."/>
            <person name="Masonjones S."/>
            <person name="Liao H.L."/>
            <person name="Gajdeczka M.T."/>
            <person name="Anike F."/>
            <person name="Vuek A."/>
            <person name="Anishchenko I.M."/>
            <person name="Voigt K."/>
            <person name="de Hoog G.S."/>
            <person name="Smith M.E."/>
            <person name="Heitman J."/>
            <person name="Vilgalys R."/>
            <person name="Stajich J.E."/>
        </authorList>
    </citation>
    <scope>NUCLEOTIDE SEQUENCE [LARGE SCALE GENOMIC DNA]</scope>
    <source>
        <strain evidence="2 3">LSU 92-RS-03</strain>
    </source>
</reference>
<dbReference type="Proteomes" id="UP000253551">
    <property type="component" value="Unassembled WGS sequence"/>
</dbReference>
<comment type="caution">
    <text evidence="2">The sequence shown here is derived from an EMBL/GenBank/DDBJ whole genome shotgun (WGS) entry which is preliminary data.</text>
</comment>
<sequence length="357" mass="41709">DENNKVSKRKFDHLQGEQSEEHEDNQTEFAQPSVWVDWLNLLANHEATFHPYSPEANNIIRSGKGISPKPYLDRELYTKHMENCDETSDSIIPEAFIEFIDATVGCDDLVQFKHEIRKLTIHMVSLNKQEIENLEVLEGILWEAYKMYSSYINKEKYEDSYNQLLIWPYLEIIAMNVQTSNCKSGFESGQPHLNSMNSQLKANGIHFDEKSFYKSDGLIRAYGIKQLELLVLETSGHFGNTDKVKINFDHHKGKQLHLWSMSFRKEGVFNLWREEVLTIKPEYEERDEYVPDLVKFCWTMKCLLEELVENIIELKKDHKSKLASYRYNAKSPASLQDIVRPIILKLTKDEDSSDMNS</sequence>